<accession>A0A917FC33</accession>
<dbReference type="InterPro" id="IPR000182">
    <property type="entry name" value="GNAT_dom"/>
</dbReference>
<dbReference type="InterPro" id="IPR016181">
    <property type="entry name" value="Acyl_CoA_acyltransferase"/>
</dbReference>
<dbReference type="PANTHER" id="PTHR43233">
    <property type="entry name" value="FAMILY N-ACETYLTRANSFERASE, PUTATIVE (AFU_ORTHOLOGUE AFUA_6G03350)-RELATED"/>
    <property type="match status" value="1"/>
</dbReference>
<dbReference type="AlphaFoldDB" id="A0A917FC33"/>
<reference evidence="2" key="2">
    <citation type="submission" date="2020-09" db="EMBL/GenBank/DDBJ databases">
        <authorList>
            <person name="Sun Q."/>
            <person name="Zhou Y."/>
        </authorList>
    </citation>
    <scope>NUCLEOTIDE SEQUENCE</scope>
    <source>
        <strain evidence="2">CGMCC 1.16134</strain>
    </source>
</reference>
<dbReference type="PROSITE" id="PS51186">
    <property type="entry name" value="GNAT"/>
    <property type="match status" value="1"/>
</dbReference>
<dbReference type="InterPro" id="IPR053144">
    <property type="entry name" value="Acetyltransferase_Butenolide"/>
</dbReference>
<dbReference type="Proteomes" id="UP000637643">
    <property type="component" value="Unassembled WGS sequence"/>
</dbReference>
<dbReference type="Pfam" id="PF13508">
    <property type="entry name" value="Acetyltransf_7"/>
    <property type="match status" value="1"/>
</dbReference>
<feature type="domain" description="N-acetyltransferase" evidence="1">
    <location>
        <begin position="6"/>
        <end position="142"/>
    </location>
</feature>
<dbReference type="GO" id="GO:0016747">
    <property type="term" value="F:acyltransferase activity, transferring groups other than amino-acyl groups"/>
    <property type="evidence" value="ECO:0007669"/>
    <property type="project" value="InterPro"/>
</dbReference>
<dbReference type="EMBL" id="BMKR01000003">
    <property type="protein sequence ID" value="GGF64910.1"/>
    <property type="molecule type" value="Genomic_DNA"/>
</dbReference>
<protein>
    <submittedName>
        <fullName evidence="2">AttT protein</fullName>
    </submittedName>
</protein>
<dbReference type="Gene3D" id="3.40.630.30">
    <property type="match status" value="1"/>
</dbReference>
<dbReference type="PANTHER" id="PTHR43233:SF1">
    <property type="entry name" value="FAMILY N-ACETYLTRANSFERASE, PUTATIVE (AFU_ORTHOLOGUE AFUA_6G03350)-RELATED"/>
    <property type="match status" value="1"/>
</dbReference>
<sequence length="143" mass="15349">MDRIDGLVVAHTLPGVEAYLALRQEVGLSGMSVEGAAVGLPRSLFAVTLYEQELLVGMGRVIGDGGCFFQVTDIAVKPSYQGRGYGKIIMGEISAFLDTVPKQAYISLIADGEAYRLYAQYGFVPVMPQSQGMFLPRIVPVTG</sequence>
<evidence type="ECO:0000313" key="2">
    <source>
        <dbReference type="EMBL" id="GGF64910.1"/>
    </source>
</evidence>
<reference evidence="2" key="1">
    <citation type="journal article" date="2014" name="Int. J. Syst. Evol. Microbiol.">
        <title>Complete genome sequence of Corynebacterium casei LMG S-19264T (=DSM 44701T), isolated from a smear-ripened cheese.</title>
        <authorList>
            <consortium name="US DOE Joint Genome Institute (JGI-PGF)"/>
            <person name="Walter F."/>
            <person name="Albersmeier A."/>
            <person name="Kalinowski J."/>
            <person name="Ruckert C."/>
        </authorList>
    </citation>
    <scope>NUCLEOTIDE SEQUENCE</scope>
    <source>
        <strain evidence="2">CGMCC 1.16134</strain>
    </source>
</reference>
<gene>
    <name evidence="2" type="primary">attT</name>
    <name evidence="2" type="ORF">GCM10010912_07360</name>
</gene>
<dbReference type="SUPFAM" id="SSF55729">
    <property type="entry name" value="Acyl-CoA N-acyltransferases (Nat)"/>
    <property type="match status" value="1"/>
</dbReference>
<comment type="caution">
    <text evidence="2">The sequence shown here is derived from an EMBL/GenBank/DDBJ whole genome shotgun (WGS) entry which is preliminary data.</text>
</comment>
<proteinExistence type="predicted"/>
<dbReference type="CDD" id="cd04301">
    <property type="entry name" value="NAT_SF"/>
    <property type="match status" value="1"/>
</dbReference>
<evidence type="ECO:0000313" key="3">
    <source>
        <dbReference type="Proteomes" id="UP000637643"/>
    </source>
</evidence>
<keyword evidence="3" id="KW-1185">Reference proteome</keyword>
<evidence type="ECO:0000259" key="1">
    <source>
        <dbReference type="PROSITE" id="PS51186"/>
    </source>
</evidence>
<name>A0A917FC33_9BACL</name>
<dbReference type="RefSeq" id="WP_229695961.1">
    <property type="nucleotide sequence ID" value="NZ_BMKR01000003.1"/>
</dbReference>
<organism evidence="2 3">
    <name type="scientific">Paenibacillus albidus</name>
    <dbReference type="NCBI Taxonomy" id="2041023"/>
    <lineage>
        <taxon>Bacteria</taxon>
        <taxon>Bacillati</taxon>
        <taxon>Bacillota</taxon>
        <taxon>Bacilli</taxon>
        <taxon>Bacillales</taxon>
        <taxon>Paenibacillaceae</taxon>
        <taxon>Paenibacillus</taxon>
    </lineage>
</organism>